<sequence>MTVSVASTAFHVVDLETRMPFHFGNVSVTAIPKLLLDVEVEVDGGTERGTAMGGLIPGWFYKDPDMPLETGLRRMVTVFEAAATGARELPAAPTAFAFWRSLYDRQRRWADGTDVPPLLWSYGVSLVEQALVDAVCRHEGTTFSTAVRENLLGIDLGAVYDELEPYEPGELLPEHPRRSIAVRHTVGIDDP</sequence>
<feature type="non-terminal residue" evidence="1">
    <location>
        <position position="191"/>
    </location>
</feature>
<name>A0ABD5S0Y7_9EURY</name>
<evidence type="ECO:0000313" key="1">
    <source>
        <dbReference type="EMBL" id="MFC6724923.1"/>
    </source>
</evidence>
<organism evidence="1 2">
    <name type="scientific">Halobium palmae</name>
    <dbReference type="NCBI Taxonomy" id="1776492"/>
    <lineage>
        <taxon>Archaea</taxon>
        <taxon>Methanobacteriati</taxon>
        <taxon>Methanobacteriota</taxon>
        <taxon>Stenosarchaea group</taxon>
        <taxon>Halobacteria</taxon>
        <taxon>Halobacteriales</taxon>
        <taxon>Haloferacaceae</taxon>
        <taxon>Halobium</taxon>
    </lineage>
</organism>
<keyword evidence="2" id="KW-1185">Reference proteome</keyword>
<proteinExistence type="predicted"/>
<gene>
    <name evidence="1" type="ORF">ACFQE1_11180</name>
</gene>
<reference evidence="1 2" key="1">
    <citation type="journal article" date="2019" name="Int. J. Syst. Evol. Microbiol.">
        <title>The Global Catalogue of Microorganisms (GCM) 10K type strain sequencing project: providing services to taxonomists for standard genome sequencing and annotation.</title>
        <authorList>
            <consortium name="The Broad Institute Genomics Platform"/>
            <consortium name="The Broad Institute Genome Sequencing Center for Infectious Disease"/>
            <person name="Wu L."/>
            <person name="Ma J."/>
        </authorList>
    </citation>
    <scope>NUCLEOTIDE SEQUENCE [LARGE SCALE GENOMIC DNA]</scope>
    <source>
        <strain evidence="1 2">NBRC 111368</strain>
    </source>
</reference>
<comment type="caution">
    <text evidence="1">The sequence shown here is derived from an EMBL/GenBank/DDBJ whole genome shotgun (WGS) entry which is preliminary data.</text>
</comment>
<dbReference type="AlphaFoldDB" id="A0ABD5S0Y7"/>
<accession>A0ABD5S0Y7</accession>
<evidence type="ECO:0000313" key="2">
    <source>
        <dbReference type="Proteomes" id="UP001596328"/>
    </source>
</evidence>
<dbReference type="Proteomes" id="UP001596328">
    <property type="component" value="Unassembled WGS sequence"/>
</dbReference>
<protein>
    <submittedName>
        <fullName evidence="1">Uncharacterized protein</fullName>
    </submittedName>
</protein>
<dbReference type="EMBL" id="JBHSWU010000325">
    <property type="protein sequence ID" value="MFC6724923.1"/>
    <property type="molecule type" value="Genomic_DNA"/>
</dbReference>